<proteinExistence type="predicted"/>
<dbReference type="Proteomes" id="UP000824366">
    <property type="component" value="Chromosome"/>
</dbReference>
<keyword evidence="2" id="KW-1133">Transmembrane helix</keyword>
<feature type="region of interest" description="Disordered" evidence="1">
    <location>
        <begin position="64"/>
        <end position="127"/>
    </location>
</feature>
<keyword evidence="2" id="KW-0472">Membrane</keyword>
<dbReference type="Gene3D" id="3.30.1150.10">
    <property type="match status" value="1"/>
</dbReference>
<feature type="compositionally biased region" description="Basic and acidic residues" evidence="1">
    <location>
        <begin position="103"/>
        <end position="127"/>
    </location>
</feature>
<evidence type="ECO:0000313" key="4">
    <source>
        <dbReference type="Proteomes" id="UP000824366"/>
    </source>
</evidence>
<dbReference type="EMBL" id="AP024238">
    <property type="protein sequence ID" value="BCO26908.1"/>
    <property type="molecule type" value="Genomic_DNA"/>
</dbReference>
<accession>A0ABM7ML07</accession>
<reference evidence="3 4" key="1">
    <citation type="journal article" date="2021" name="Microbiol. Spectr.">
        <title>A Single Bacterium Capable of Oxidation and Reduction of Iron at Circumneutral pH.</title>
        <authorList>
            <person name="Kato S."/>
            <person name="Ohkuma M."/>
        </authorList>
    </citation>
    <scope>NUCLEOTIDE SEQUENCE [LARGE SCALE GENOMIC DNA]</scope>
    <source>
        <strain evidence="3 4">MIZ03</strain>
    </source>
</reference>
<dbReference type="RefSeq" id="WP_223911107.1">
    <property type="nucleotide sequence ID" value="NZ_AP024238.1"/>
</dbReference>
<dbReference type="Pfam" id="PF13103">
    <property type="entry name" value="TonB_2"/>
    <property type="match status" value="1"/>
</dbReference>
<evidence type="ECO:0000313" key="3">
    <source>
        <dbReference type="EMBL" id="BCO26908.1"/>
    </source>
</evidence>
<organism evidence="3 4">
    <name type="scientific">Rhodoferax lithotrophicus</name>
    <dbReference type="NCBI Taxonomy" id="2798804"/>
    <lineage>
        <taxon>Bacteria</taxon>
        <taxon>Pseudomonadati</taxon>
        <taxon>Pseudomonadota</taxon>
        <taxon>Betaproteobacteria</taxon>
        <taxon>Burkholderiales</taxon>
        <taxon>Comamonadaceae</taxon>
        <taxon>Rhodoferax</taxon>
    </lineage>
</organism>
<sequence length="309" mass="33926">MQAAADRLEFAPPPTAGLLRSLLLALIAHGLLIAALTWGVQWKRDAEIVSAEAELWASVPVAAAPKLQEPPPEPPVETPPRPEPKPAPTPAPEPEAQPPKVDIALEKEKQRKLKERAQQAEQEKFRQEQLKQEKLKLEKIKQDKLLKDKLQAEKLKTEKLKQEQADKAKHAEDKKKEELQAKQLEVQRKASLARMMGLAGASGGPNATGTALKSAGPSASYNGKFIAAVKPNIVFTKEDSKDIIGNPSAEFDVRASFDGTIISTKLLKSSGNKAWDDAVQKALDKTKVLPRDTDGSVPQWLVVYFRPKD</sequence>
<name>A0ABM7ML07_9BURK</name>
<gene>
    <name evidence="3" type="ORF">MIZ03_1794</name>
</gene>
<protein>
    <recommendedName>
        <fullName evidence="5">Protein TolA</fullName>
    </recommendedName>
</protein>
<evidence type="ECO:0008006" key="5">
    <source>
        <dbReference type="Google" id="ProtNLM"/>
    </source>
</evidence>
<evidence type="ECO:0000256" key="2">
    <source>
        <dbReference type="SAM" id="Phobius"/>
    </source>
</evidence>
<keyword evidence="4" id="KW-1185">Reference proteome</keyword>
<feature type="transmembrane region" description="Helical" evidence="2">
    <location>
        <begin position="18"/>
        <end position="40"/>
    </location>
</feature>
<feature type="region of interest" description="Disordered" evidence="1">
    <location>
        <begin position="141"/>
        <end position="180"/>
    </location>
</feature>
<feature type="compositionally biased region" description="Pro residues" evidence="1">
    <location>
        <begin position="68"/>
        <end position="97"/>
    </location>
</feature>
<keyword evidence="2" id="KW-0812">Transmembrane</keyword>
<dbReference type="SUPFAM" id="SSF74653">
    <property type="entry name" value="TolA/TonB C-terminal domain"/>
    <property type="match status" value="1"/>
</dbReference>
<evidence type="ECO:0000256" key="1">
    <source>
        <dbReference type="SAM" id="MobiDB-lite"/>
    </source>
</evidence>